<dbReference type="InterPro" id="IPR001680">
    <property type="entry name" value="WD40_rpt"/>
</dbReference>
<keyword evidence="2" id="KW-0677">Repeat</keyword>
<dbReference type="SUPFAM" id="SSF50978">
    <property type="entry name" value="WD40 repeat-like"/>
    <property type="match status" value="2"/>
</dbReference>
<dbReference type="OrthoDB" id="6252103at2759"/>
<protein>
    <submittedName>
        <fullName evidence="5">WD40 repeat domain-containing protein</fullName>
    </submittedName>
</protein>
<proteinExistence type="predicted"/>
<keyword evidence="1 3" id="KW-0853">WD repeat</keyword>
<feature type="region of interest" description="Disordered" evidence="4">
    <location>
        <begin position="1"/>
        <end position="28"/>
    </location>
</feature>
<evidence type="ECO:0000256" key="1">
    <source>
        <dbReference type="ARBA" id="ARBA00022574"/>
    </source>
</evidence>
<name>A0A5B8MD57_9CHLO</name>
<accession>A0A5B8MD57</accession>
<feature type="compositionally biased region" description="Polar residues" evidence="4">
    <location>
        <begin position="1"/>
        <end position="10"/>
    </location>
</feature>
<dbReference type="AlphaFoldDB" id="A0A5B8MD57"/>
<dbReference type="Proteomes" id="UP000316726">
    <property type="component" value="Chromosome 2"/>
</dbReference>
<feature type="repeat" description="WD" evidence="3">
    <location>
        <begin position="637"/>
        <end position="668"/>
    </location>
</feature>
<dbReference type="InterPro" id="IPR015943">
    <property type="entry name" value="WD40/YVTN_repeat-like_dom_sf"/>
</dbReference>
<dbReference type="InterPro" id="IPR050630">
    <property type="entry name" value="WD_repeat_EMAP"/>
</dbReference>
<dbReference type="EMBL" id="CP031035">
    <property type="protein sequence ID" value="QDZ18508.1"/>
    <property type="molecule type" value="Genomic_DNA"/>
</dbReference>
<reference evidence="5 6" key="1">
    <citation type="submission" date="2018-07" db="EMBL/GenBank/DDBJ databases">
        <title>The complete nuclear genome of the prasinophyte Chloropicon primus (CCMP1205).</title>
        <authorList>
            <person name="Pombert J.-F."/>
            <person name="Otis C."/>
            <person name="Turmel M."/>
            <person name="Lemieux C."/>
        </authorList>
    </citation>
    <scope>NUCLEOTIDE SEQUENCE [LARGE SCALE GENOMIC DNA]</scope>
    <source>
        <strain evidence="5 6">CCMP1205</strain>
    </source>
</reference>
<dbReference type="PANTHER" id="PTHR13720">
    <property type="entry name" value="WD-40 REPEAT PROTEIN"/>
    <property type="match status" value="1"/>
</dbReference>
<dbReference type="PROSITE" id="PS50294">
    <property type="entry name" value="WD_REPEATS_REGION"/>
    <property type="match status" value="1"/>
</dbReference>
<dbReference type="STRING" id="1764295.A0A5B8MD57"/>
<organism evidence="5 6">
    <name type="scientific">Chloropicon primus</name>
    <dbReference type="NCBI Taxonomy" id="1764295"/>
    <lineage>
        <taxon>Eukaryota</taxon>
        <taxon>Viridiplantae</taxon>
        <taxon>Chlorophyta</taxon>
        <taxon>Chloropicophyceae</taxon>
        <taxon>Chloropicales</taxon>
        <taxon>Chloropicaceae</taxon>
        <taxon>Chloropicon</taxon>
    </lineage>
</organism>
<dbReference type="SMART" id="SM00320">
    <property type="entry name" value="WD40"/>
    <property type="match status" value="10"/>
</dbReference>
<dbReference type="PANTHER" id="PTHR13720:SF39">
    <property type="entry name" value="F-BOX DOMAIN-CONTAINING PROTEIN"/>
    <property type="match status" value="1"/>
</dbReference>
<evidence type="ECO:0000256" key="4">
    <source>
        <dbReference type="SAM" id="MobiDB-lite"/>
    </source>
</evidence>
<evidence type="ECO:0000256" key="2">
    <source>
        <dbReference type="ARBA" id="ARBA00022737"/>
    </source>
</evidence>
<dbReference type="Gene3D" id="2.130.10.10">
    <property type="entry name" value="YVTN repeat-like/Quinoprotein amine dehydrogenase"/>
    <property type="match status" value="3"/>
</dbReference>
<feature type="repeat" description="WD" evidence="3">
    <location>
        <begin position="567"/>
        <end position="594"/>
    </location>
</feature>
<feature type="repeat" description="WD" evidence="3">
    <location>
        <begin position="595"/>
        <end position="636"/>
    </location>
</feature>
<sequence>MTETTNTTLSQEERGPAQSAGDQQGPGKLEMVLGISSTGHLVTDPVAKGTFFHPIGNGIRCVHGGELKDTTLLQGHTDVVNCVAISPNGACLASSQLGKHTDVILWDAVNLKKRSVLCVHDFGVQDLAFSHDGKLLASMGSTKDDRIYIWDTSTSNYVCNASLKGRSFESVSWRGSLDERTGSYVFVTCGNSGVFVWTVNPYTGSLSAPVECNAGSLKRHCTCCVFDTHMGSQDLFFCGTTSGDVLCYTYKSVILKHVFPVSKGRINTMVAVPQTDLILIGSEDQHVYAFDCRAGASNKLVQVESGIVSIALGASSGSEVHMFVSTHDCTIWGVTCTASGGRWVASEVAKLEENHSCAITCLTTTAATAAGNEYWFSSDTKGNICAWDSDCKMRLKLNLGYNGPKTMGNLLGQRSEDSKVIKVVTSMVQLPGPDGPTLLCGKSDGNIQLFSIQETPQGGLSLKSEWQVDQAHKDAVVTSVTCDGVIMASGSSHGEVKVWDFGTRRLVSSRKDHVSAVTGCELIQQGQVVVTISKDTKCKYYNWAKNISGVFFVMEASRLNGLCITRPDEQLLVSAGSDKYLTTWNLANTETVFSVQAHTQEATCLSLSPSNALVVTGGADRVLRVWGTAQGNLRATLEGHCGAVVCVKFLSEHKIISADDSGAIILWDCAGC</sequence>
<keyword evidence="6" id="KW-1185">Reference proteome</keyword>
<evidence type="ECO:0000313" key="6">
    <source>
        <dbReference type="Proteomes" id="UP000316726"/>
    </source>
</evidence>
<feature type="repeat" description="WD" evidence="3">
    <location>
        <begin position="483"/>
        <end position="509"/>
    </location>
</feature>
<dbReference type="PROSITE" id="PS50082">
    <property type="entry name" value="WD_REPEATS_2"/>
    <property type="match status" value="4"/>
</dbReference>
<evidence type="ECO:0000313" key="5">
    <source>
        <dbReference type="EMBL" id="QDZ18508.1"/>
    </source>
</evidence>
<dbReference type="Pfam" id="PF00400">
    <property type="entry name" value="WD40"/>
    <property type="match status" value="5"/>
</dbReference>
<evidence type="ECO:0000256" key="3">
    <source>
        <dbReference type="PROSITE-ProRule" id="PRU00221"/>
    </source>
</evidence>
<dbReference type="InterPro" id="IPR036322">
    <property type="entry name" value="WD40_repeat_dom_sf"/>
</dbReference>
<gene>
    <name evidence="5" type="ORF">A3770_02p10260</name>
</gene>